<evidence type="ECO:0000256" key="11">
    <source>
        <dbReference type="ARBA" id="ARBA00022989"/>
    </source>
</evidence>
<keyword evidence="4" id="KW-1003">Cell membrane</keyword>
<evidence type="ECO:0000256" key="1">
    <source>
        <dbReference type="ARBA" id="ARBA00000085"/>
    </source>
</evidence>
<dbReference type="EC" id="2.7.13.3" evidence="3"/>
<dbReference type="InterPro" id="IPR036890">
    <property type="entry name" value="HATPase_C_sf"/>
</dbReference>
<keyword evidence="18" id="KW-1185">Reference proteome</keyword>
<evidence type="ECO:0000259" key="15">
    <source>
        <dbReference type="PROSITE" id="PS50109"/>
    </source>
</evidence>
<dbReference type="InterPro" id="IPR003594">
    <property type="entry name" value="HATPase_dom"/>
</dbReference>
<dbReference type="PANTHER" id="PTHR45528">
    <property type="entry name" value="SENSOR HISTIDINE KINASE CPXA"/>
    <property type="match status" value="1"/>
</dbReference>
<proteinExistence type="predicted"/>
<feature type="transmembrane region" description="Helical" evidence="14">
    <location>
        <begin position="12"/>
        <end position="31"/>
    </location>
</feature>
<dbReference type="Proteomes" id="UP000093482">
    <property type="component" value="Unassembled WGS sequence"/>
</dbReference>
<keyword evidence="10" id="KW-0067">ATP-binding</keyword>
<keyword evidence="9" id="KW-0418">Kinase</keyword>
<evidence type="ECO:0000256" key="4">
    <source>
        <dbReference type="ARBA" id="ARBA00022475"/>
    </source>
</evidence>
<protein>
    <recommendedName>
        <fullName evidence="3">histidine kinase</fullName>
        <ecNumber evidence="3">2.7.13.3</ecNumber>
    </recommendedName>
</protein>
<keyword evidence="11 14" id="KW-1133">Transmembrane helix</keyword>
<evidence type="ECO:0000256" key="14">
    <source>
        <dbReference type="SAM" id="Phobius"/>
    </source>
</evidence>
<dbReference type="CDD" id="cd06225">
    <property type="entry name" value="HAMP"/>
    <property type="match status" value="1"/>
</dbReference>
<dbReference type="InterPro" id="IPR004358">
    <property type="entry name" value="Sig_transdc_His_kin-like_C"/>
</dbReference>
<dbReference type="Pfam" id="PF02518">
    <property type="entry name" value="HATPase_c"/>
    <property type="match status" value="1"/>
</dbReference>
<evidence type="ECO:0000256" key="5">
    <source>
        <dbReference type="ARBA" id="ARBA00022553"/>
    </source>
</evidence>
<dbReference type="FunFam" id="3.30.565.10:FF:000006">
    <property type="entry name" value="Sensor histidine kinase WalK"/>
    <property type="match status" value="1"/>
</dbReference>
<evidence type="ECO:0000313" key="18">
    <source>
        <dbReference type="Proteomes" id="UP000093482"/>
    </source>
</evidence>
<dbReference type="PROSITE" id="PS50109">
    <property type="entry name" value="HIS_KIN"/>
    <property type="match status" value="1"/>
</dbReference>
<keyword evidence="8" id="KW-0547">Nucleotide-binding</keyword>
<dbReference type="SMART" id="SM00387">
    <property type="entry name" value="HATPase_c"/>
    <property type="match status" value="1"/>
</dbReference>
<organism evidence="17 18">
    <name type="scientific">Caryophanon latum</name>
    <dbReference type="NCBI Taxonomy" id="33977"/>
    <lineage>
        <taxon>Bacteria</taxon>
        <taxon>Bacillati</taxon>
        <taxon>Bacillota</taxon>
        <taxon>Bacilli</taxon>
        <taxon>Bacillales</taxon>
        <taxon>Caryophanaceae</taxon>
        <taxon>Caryophanon</taxon>
    </lineage>
</organism>
<dbReference type="InterPro" id="IPR003660">
    <property type="entry name" value="HAMP_dom"/>
</dbReference>
<dbReference type="GO" id="GO:0000155">
    <property type="term" value="F:phosphorelay sensor kinase activity"/>
    <property type="evidence" value="ECO:0007669"/>
    <property type="project" value="InterPro"/>
</dbReference>
<dbReference type="SUPFAM" id="SSF158472">
    <property type="entry name" value="HAMP domain-like"/>
    <property type="match status" value="1"/>
</dbReference>
<dbReference type="InterPro" id="IPR005467">
    <property type="entry name" value="His_kinase_dom"/>
</dbReference>
<name>A0A1C0Z227_9BACL</name>
<dbReference type="CDD" id="cd00082">
    <property type="entry name" value="HisKA"/>
    <property type="match status" value="1"/>
</dbReference>
<keyword evidence="6" id="KW-0808">Transferase</keyword>
<comment type="caution">
    <text evidence="17">The sequence shown here is derived from an EMBL/GenBank/DDBJ whole genome shotgun (WGS) entry which is preliminary data.</text>
</comment>
<dbReference type="InterPro" id="IPR050398">
    <property type="entry name" value="HssS/ArlS-like"/>
</dbReference>
<dbReference type="OrthoDB" id="3436at2"/>
<evidence type="ECO:0000256" key="6">
    <source>
        <dbReference type="ARBA" id="ARBA00022679"/>
    </source>
</evidence>
<dbReference type="PRINTS" id="PR00344">
    <property type="entry name" value="BCTRLSENSOR"/>
</dbReference>
<dbReference type="Pfam" id="PF00672">
    <property type="entry name" value="HAMP"/>
    <property type="match status" value="1"/>
</dbReference>
<evidence type="ECO:0000259" key="16">
    <source>
        <dbReference type="PROSITE" id="PS50885"/>
    </source>
</evidence>
<dbReference type="InterPro" id="IPR003661">
    <property type="entry name" value="HisK_dim/P_dom"/>
</dbReference>
<evidence type="ECO:0000313" key="17">
    <source>
        <dbReference type="EMBL" id="OCS93472.1"/>
    </source>
</evidence>
<dbReference type="PROSITE" id="PS50885">
    <property type="entry name" value="HAMP"/>
    <property type="match status" value="1"/>
</dbReference>
<evidence type="ECO:0000256" key="10">
    <source>
        <dbReference type="ARBA" id="ARBA00022840"/>
    </source>
</evidence>
<dbReference type="GO" id="GO:0005886">
    <property type="term" value="C:plasma membrane"/>
    <property type="evidence" value="ECO:0007669"/>
    <property type="project" value="UniProtKB-SubCell"/>
</dbReference>
<dbReference type="RefSeq" id="WP_066461738.1">
    <property type="nucleotide sequence ID" value="NZ_MATO01000008.1"/>
</dbReference>
<dbReference type="GO" id="GO:0005524">
    <property type="term" value="F:ATP binding"/>
    <property type="evidence" value="ECO:0007669"/>
    <property type="project" value="UniProtKB-KW"/>
</dbReference>
<dbReference type="Gene3D" id="3.30.565.10">
    <property type="entry name" value="Histidine kinase-like ATPase, C-terminal domain"/>
    <property type="match status" value="1"/>
</dbReference>
<dbReference type="Gene3D" id="6.10.340.10">
    <property type="match status" value="1"/>
</dbReference>
<evidence type="ECO:0000256" key="7">
    <source>
        <dbReference type="ARBA" id="ARBA00022692"/>
    </source>
</evidence>
<keyword evidence="7 14" id="KW-0812">Transmembrane</keyword>
<dbReference type="FunFam" id="1.10.287.130:FF:000001">
    <property type="entry name" value="Two-component sensor histidine kinase"/>
    <property type="match status" value="1"/>
</dbReference>
<keyword evidence="5" id="KW-0597">Phosphoprotein</keyword>
<dbReference type="EMBL" id="MATO01000008">
    <property type="protein sequence ID" value="OCS93472.1"/>
    <property type="molecule type" value="Genomic_DNA"/>
</dbReference>
<evidence type="ECO:0000256" key="9">
    <source>
        <dbReference type="ARBA" id="ARBA00022777"/>
    </source>
</evidence>
<evidence type="ECO:0000256" key="12">
    <source>
        <dbReference type="ARBA" id="ARBA00023012"/>
    </source>
</evidence>
<dbReference type="SUPFAM" id="SSF55874">
    <property type="entry name" value="ATPase domain of HSP90 chaperone/DNA topoisomerase II/histidine kinase"/>
    <property type="match status" value="1"/>
</dbReference>
<gene>
    <name evidence="17" type="ORF">A6K76_05390</name>
</gene>
<dbReference type="SMART" id="SM00388">
    <property type="entry name" value="HisKA"/>
    <property type="match status" value="1"/>
</dbReference>
<evidence type="ECO:0000256" key="13">
    <source>
        <dbReference type="ARBA" id="ARBA00023136"/>
    </source>
</evidence>
<dbReference type="Gene3D" id="1.10.287.130">
    <property type="match status" value="1"/>
</dbReference>
<accession>A0A1C0Z227</accession>
<dbReference type="SUPFAM" id="SSF47384">
    <property type="entry name" value="Homodimeric domain of signal transducing histidine kinase"/>
    <property type="match status" value="1"/>
</dbReference>
<dbReference type="SMART" id="SM00304">
    <property type="entry name" value="HAMP"/>
    <property type="match status" value="1"/>
</dbReference>
<feature type="transmembrane region" description="Helical" evidence="14">
    <location>
        <begin position="162"/>
        <end position="184"/>
    </location>
</feature>
<dbReference type="Pfam" id="PF00512">
    <property type="entry name" value="HisKA"/>
    <property type="match status" value="1"/>
</dbReference>
<dbReference type="PANTHER" id="PTHR45528:SF1">
    <property type="entry name" value="SENSOR HISTIDINE KINASE CPXA"/>
    <property type="match status" value="1"/>
</dbReference>
<comment type="subcellular location">
    <subcellularLocation>
        <location evidence="2">Cell membrane</location>
        <topology evidence="2">Multi-pass membrane protein</topology>
    </subcellularLocation>
</comment>
<sequence>MKSIFTKIFSLNLLFLVIALMFMFIFANFLYEQLYVHDIEDNMREVGTELQSLYTGGDVSDELIELVQHHSQFLNYDVFAVRDPKDLSACLPFEMDHGSIIGPNERQQLIAGEVVVNVGYEEMFDKRVLSVVHPLVDNQRLEGIIYQYYPIEDIAVVAQKGLSITIVGAVLFMLLAAIISYIVIRKMVAPIIALRQAVQKMKDGRYDTRVTLVSKDEIGALGQAFNDMAHAIEQEDERQREFLATVSHELRTPLSYIAGYAEGIEKGIVQDEQHVWSIIRSETKRMQKLTSELLQLTAQQTRTIEHEPVIMAEVLRQAVDVLSLKLEQKKLIVTLHIDEDWIVRGDAFLLEQVCINLLENAIRYTECGRTITVETSIAKTAGTLTIADEGIGIAPEHVPHITERFYRVNNARSTADGGTGLGLAIVKQIVDAHEGTLHIASKQGEGTSVHITLQNYDE</sequence>
<dbReference type="AlphaFoldDB" id="A0A1C0Z227"/>
<dbReference type="InterPro" id="IPR036097">
    <property type="entry name" value="HisK_dim/P_sf"/>
</dbReference>
<feature type="domain" description="Histidine kinase" evidence="15">
    <location>
        <begin position="245"/>
        <end position="457"/>
    </location>
</feature>
<keyword evidence="13 14" id="KW-0472">Membrane</keyword>
<evidence type="ECO:0000256" key="3">
    <source>
        <dbReference type="ARBA" id="ARBA00012438"/>
    </source>
</evidence>
<keyword evidence="12" id="KW-0902">Two-component regulatory system</keyword>
<reference evidence="17 18" key="1">
    <citation type="submission" date="2016-07" db="EMBL/GenBank/DDBJ databases">
        <title>Caryophanon latum genome sequencing.</title>
        <authorList>
            <person name="Verma A."/>
            <person name="Pal Y."/>
            <person name="Krishnamurthi S."/>
        </authorList>
    </citation>
    <scope>NUCLEOTIDE SEQUENCE [LARGE SCALE GENOMIC DNA]</scope>
    <source>
        <strain evidence="17 18">DSM 14151</strain>
    </source>
</reference>
<evidence type="ECO:0000256" key="8">
    <source>
        <dbReference type="ARBA" id="ARBA00022741"/>
    </source>
</evidence>
<feature type="domain" description="HAMP" evidence="16">
    <location>
        <begin position="185"/>
        <end position="237"/>
    </location>
</feature>
<comment type="catalytic activity">
    <reaction evidence="1">
        <text>ATP + protein L-histidine = ADP + protein N-phospho-L-histidine.</text>
        <dbReference type="EC" id="2.7.13.3"/>
    </reaction>
</comment>
<evidence type="ECO:0000256" key="2">
    <source>
        <dbReference type="ARBA" id="ARBA00004651"/>
    </source>
</evidence>